<evidence type="ECO:0000259" key="3">
    <source>
        <dbReference type="PROSITE" id="PS50977"/>
    </source>
</evidence>
<dbReference type="PRINTS" id="PR00455">
    <property type="entry name" value="HTHTETR"/>
</dbReference>
<dbReference type="Proteomes" id="UP001231587">
    <property type="component" value="Unassembled WGS sequence"/>
</dbReference>
<keyword evidence="1 2" id="KW-0238">DNA-binding</keyword>
<evidence type="ECO:0000313" key="6">
    <source>
        <dbReference type="Proteomes" id="UP001138672"/>
    </source>
</evidence>
<organism evidence="4 6">
    <name type="scientific">Formosa algae</name>
    <dbReference type="NCBI Taxonomy" id="225843"/>
    <lineage>
        <taxon>Bacteria</taxon>
        <taxon>Pseudomonadati</taxon>
        <taxon>Bacteroidota</taxon>
        <taxon>Flavobacteriia</taxon>
        <taxon>Flavobacteriales</taxon>
        <taxon>Flavobacteriaceae</taxon>
        <taxon>Formosa</taxon>
    </lineage>
</organism>
<feature type="DNA-binding region" description="H-T-H motif" evidence="2">
    <location>
        <begin position="32"/>
        <end position="51"/>
    </location>
</feature>
<proteinExistence type="predicted"/>
<evidence type="ECO:0000313" key="4">
    <source>
        <dbReference type="EMBL" id="MBP1838393.1"/>
    </source>
</evidence>
<dbReference type="Gene3D" id="1.10.357.10">
    <property type="entry name" value="Tetracycline Repressor, domain 2"/>
    <property type="match status" value="1"/>
</dbReference>
<sequence length="202" mass="23358">MSRRELNKKEKRERIIKASLKLFSEQGLENTSISDIVEKSNIGRGTFYNYFNTPKDVFCVILDELNCKINFEVKQAQVGLKSAYDFLYASFKAYLDLVSTEDMMLFHKNNQNQIRSISYGSESILSLVLNMQEDLKRFPEVAFADNKYFKMFSLVAISSASELFVCLHHNYFESSKEEMAHFLANIFVSGLQNYSKLPARES</sequence>
<comment type="caution">
    <text evidence="4">The sequence shown here is derived from an EMBL/GenBank/DDBJ whole genome shotgun (WGS) entry which is preliminary data.</text>
</comment>
<dbReference type="SUPFAM" id="SSF46689">
    <property type="entry name" value="Homeodomain-like"/>
    <property type="match status" value="1"/>
</dbReference>
<dbReference type="Proteomes" id="UP001138672">
    <property type="component" value="Unassembled WGS sequence"/>
</dbReference>
<dbReference type="GO" id="GO:0003677">
    <property type="term" value="F:DNA binding"/>
    <property type="evidence" value="ECO:0007669"/>
    <property type="project" value="UniProtKB-UniRule"/>
</dbReference>
<evidence type="ECO:0000313" key="7">
    <source>
        <dbReference type="Proteomes" id="UP001231587"/>
    </source>
</evidence>
<dbReference type="InterPro" id="IPR009057">
    <property type="entry name" value="Homeodomain-like_sf"/>
</dbReference>
<accession>A0A9X0YIE0</accession>
<gene>
    <name evidence="4" type="ORF">J2Z56_000289</name>
    <name evidence="5" type="ORF">J2Z57_000955</name>
</gene>
<dbReference type="InterPro" id="IPR001647">
    <property type="entry name" value="HTH_TetR"/>
</dbReference>
<dbReference type="PANTHER" id="PTHR43479:SF11">
    <property type="entry name" value="ACREF_ENVCD OPERON REPRESSOR-RELATED"/>
    <property type="match status" value="1"/>
</dbReference>
<keyword evidence="7" id="KW-1185">Reference proteome</keyword>
<dbReference type="RefSeq" id="WP_057783594.1">
    <property type="nucleotide sequence ID" value="NZ_JAGGJQ010000001.1"/>
</dbReference>
<evidence type="ECO:0000313" key="5">
    <source>
        <dbReference type="EMBL" id="MDQ0334528.1"/>
    </source>
</evidence>
<evidence type="ECO:0000256" key="1">
    <source>
        <dbReference type="ARBA" id="ARBA00023125"/>
    </source>
</evidence>
<dbReference type="PROSITE" id="PS50977">
    <property type="entry name" value="HTH_TETR_2"/>
    <property type="match status" value="1"/>
</dbReference>
<dbReference type="PANTHER" id="PTHR43479">
    <property type="entry name" value="ACREF/ENVCD OPERON REPRESSOR-RELATED"/>
    <property type="match status" value="1"/>
</dbReference>
<dbReference type="Pfam" id="PF00440">
    <property type="entry name" value="TetR_N"/>
    <property type="match status" value="1"/>
</dbReference>
<dbReference type="EMBL" id="JAUSUU010000002">
    <property type="protein sequence ID" value="MDQ0334528.1"/>
    <property type="molecule type" value="Genomic_DNA"/>
</dbReference>
<dbReference type="AlphaFoldDB" id="A0A9X0YIE0"/>
<reference evidence="4" key="1">
    <citation type="submission" date="2021-03" db="EMBL/GenBank/DDBJ databases">
        <title>Genomic Encyclopedia of Type Strains, Phase IV (KMG-IV): sequencing the most valuable type-strain genomes for metagenomic binning, comparative biology and taxonomic classification.</title>
        <authorList>
            <person name="Goeker M."/>
        </authorList>
    </citation>
    <scope>NUCLEOTIDE SEQUENCE</scope>
    <source>
        <strain evidence="4">DSM 15523</strain>
        <strain evidence="5 7">DSM 16476</strain>
    </source>
</reference>
<protein>
    <submittedName>
        <fullName evidence="4">AcrR family transcriptional regulator</fullName>
    </submittedName>
</protein>
<dbReference type="InterPro" id="IPR050624">
    <property type="entry name" value="HTH-type_Tx_Regulator"/>
</dbReference>
<feature type="domain" description="HTH tetR-type" evidence="3">
    <location>
        <begin position="9"/>
        <end position="69"/>
    </location>
</feature>
<evidence type="ECO:0000256" key="2">
    <source>
        <dbReference type="PROSITE-ProRule" id="PRU00335"/>
    </source>
</evidence>
<dbReference type="EMBL" id="JAGGJQ010000001">
    <property type="protein sequence ID" value="MBP1838393.1"/>
    <property type="molecule type" value="Genomic_DNA"/>
</dbReference>
<name>A0A9X0YIE0_9FLAO</name>
<dbReference type="OrthoDB" id="9785164at2"/>